<gene>
    <name evidence="1" type="ORF">B0H50_12338</name>
</gene>
<evidence type="ECO:0000313" key="2">
    <source>
        <dbReference type="Proteomes" id="UP000245523"/>
    </source>
</evidence>
<organism evidence="1 2">
    <name type="scientific">Hallerella porci</name>
    <dbReference type="NCBI Taxonomy" id="1945871"/>
    <lineage>
        <taxon>Bacteria</taxon>
        <taxon>Pseudomonadati</taxon>
        <taxon>Fibrobacterota</taxon>
        <taxon>Fibrobacteria</taxon>
        <taxon>Fibrobacterales</taxon>
        <taxon>Fibrobacteraceae</taxon>
        <taxon>Hallerella</taxon>
    </lineage>
</organism>
<protein>
    <recommendedName>
        <fullName evidence="3">Major paralogous domain-containing protein</fullName>
    </recommendedName>
</protein>
<comment type="caution">
    <text evidence="1">The sequence shown here is derived from an EMBL/GenBank/DDBJ whole genome shotgun (WGS) entry which is preliminary data.</text>
</comment>
<dbReference type="RefSeq" id="WP_109587643.1">
    <property type="nucleotide sequence ID" value="NZ_QGHD01000023.1"/>
</dbReference>
<proteinExistence type="predicted"/>
<evidence type="ECO:0008006" key="3">
    <source>
        <dbReference type="Google" id="ProtNLM"/>
    </source>
</evidence>
<name>A0ABX5LM49_9BACT</name>
<dbReference type="Proteomes" id="UP000245523">
    <property type="component" value="Unassembled WGS sequence"/>
</dbReference>
<sequence>MDRVQVSAESDLVPCSFDNNGVSVYVINSDAVYTCLNGDWINQNTGLVSGGNLIQVSAESDLVPCSFDNNGVSVYVINSNAVYTCLNGGWINQNSGLAYSSSSSSALFEISSSSFLDTAVDLRLPSGTKWANINVGAKKPEDSGDYFAWGEIEPKAEYTTENCQTCGNSNLGDIAGNANYDAATANWGVKWKMPTYEQMDELGSKCTWEWTTKNGVDGAMVTDPNGNSIFLPAAGNRGDSLLDVGSRGYYWSSTPATSNYAYIFNFLSGYSTMKDIHRRIGRSVRPVLAE</sequence>
<evidence type="ECO:0000313" key="1">
    <source>
        <dbReference type="EMBL" id="PWK94157.1"/>
    </source>
</evidence>
<accession>A0ABX5LM49</accession>
<dbReference type="EMBL" id="QGHD01000023">
    <property type="protein sequence ID" value="PWK94157.1"/>
    <property type="molecule type" value="Genomic_DNA"/>
</dbReference>
<keyword evidence="2" id="KW-1185">Reference proteome</keyword>
<reference evidence="1 2" key="1">
    <citation type="submission" date="2018-05" db="EMBL/GenBank/DDBJ databases">
        <title>Animal gut microbial communities from fecal samples from Wisconsin, USA.</title>
        <authorList>
            <person name="Neumann A."/>
        </authorList>
    </citation>
    <scope>NUCLEOTIDE SEQUENCE [LARGE SCALE GENOMIC DNA]</scope>
    <source>
        <strain evidence="1 2">UWS4</strain>
    </source>
</reference>